<reference evidence="4" key="1">
    <citation type="submission" date="2015-01" db="EMBL/GenBank/DDBJ databases">
        <authorList>
            <person name="Xiang T."/>
            <person name="Song Y."/>
            <person name="Huang L."/>
            <person name="Wang B."/>
            <person name="Wu P."/>
        </authorList>
    </citation>
    <scope>NUCLEOTIDE SEQUENCE [LARGE SCALE GENOMIC DNA]</scope>
    <source>
        <strain evidence="4">V1</strain>
    </source>
</reference>
<dbReference type="InterPro" id="IPR050570">
    <property type="entry name" value="Cell_wall_metabolism_enzyme"/>
</dbReference>
<evidence type="ECO:0000256" key="2">
    <source>
        <dbReference type="SAM" id="SignalP"/>
    </source>
</evidence>
<accession>A0A0B7GX80</accession>
<feature type="domain" description="M23ase beta-sheet core" evidence="3">
    <location>
        <begin position="203"/>
        <end position="297"/>
    </location>
</feature>
<evidence type="ECO:0000313" key="7">
    <source>
        <dbReference type="Proteomes" id="UP000323594"/>
    </source>
</evidence>
<dbReference type="AlphaFoldDB" id="A0A0B7GX80"/>
<dbReference type="PANTHER" id="PTHR21666">
    <property type="entry name" value="PEPTIDASE-RELATED"/>
    <property type="match status" value="1"/>
</dbReference>
<dbReference type="RefSeq" id="WP_024753580.1">
    <property type="nucleotide sequence ID" value="NZ_CDNC01000012.1"/>
</dbReference>
<feature type="signal peptide" evidence="2">
    <location>
        <begin position="1"/>
        <end position="18"/>
    </location>
</feature>
<dbReference type="GeneID" id="57753114"/>
<dbReference type="EC" id="3.4.24.-" evidence="4"/>
<name>A0A0B7GX80_TREPH</name>
<dbReference type="InterPro" id="IPR016047">
    <property type="entry name" value="M23ase_b-sheet_dom"/>
</dbReference>
<dbReference type="InterPro" id="IPR011055">
    <property type="entry name" value="Dup_hybrid_motif"/>
</dbReference>
<evidence type="ECO:0000256" key="1">
    <source>
        <dbReference type="ARBA" id="ARBA00022729"/>
    </source>
</evidence>
<dbReference type="EMBL" id="CDNC01000012">
    <property type="protein sequence ID" value="CEM61515.1"/>
    <property type="molecule type" value="Genomic_DNA"/>
</dbReference>
<dbReference type="Proteomes" id="UP000042527">
    <property type="component" value="Unassembled WGS sequence"/>
</dbReference>
<feature type="chain" id="PRO_5041596609" evidence="2">
    <location>
        <begin position="19"/>
        <end position="310"/>
    </location>
</feature>
<dbReference type="CDD" id="cd12797">
    <property type="entry name" value="M23_peptidase"/>
    <property type="match status" value="1"/>
</dbReference>
<dbReference type="SUPFAM" id="SSF51261">
    <property type="entry name" value="Duplicated hybrid motif"/>
    <property type="match status" value="1"/>
</dbReference>
<gene>
    <name evidence="5" type="ORF">FUT82_08785</name>
    <name evidence="4" type="ORF">TPHV1_20052</name>
</gene>
<dbReference type="Pfam" id="PF01551">
    <property type="entry name" value="Peptidase_M23"/>
    <property type="match status" value="1"/>
</dbReference>
<dbReference type="GO" id="GO:0004222">
    <property type="term" value="F:metalloendopeptidase activity"/>
    <property type="evidence" value="ECO:0007669"/>
    <property type="project" value="TreeGrafter"/>
</dbReference>
<evidence type="ECO:0000259" key="3">
    <source>
        <dbReference type="Pfam" id="PF01551"/>
    </source>
</evidence>
<proteinExistence type="predicted"/>
<keyword evidence="6" id="KW-1185">Reference proteome</keyword>
<dbReference type="OrthoDB" id="305469at2"/>
<protein>
    <submittedName>
        <fullName evidence="5">M23 family metallopeptidase</fullName>
    </submittedName>
    <submittedName>
        <fullName evidence="4">Peptidase, M23 family</fullName>
        <ecNumber evidence="4">3.4.24.-</ecNumber>
    </submittedName>
</protein>
<organism evidence="4 6">
    <name type="scientific">Treponema phagedenis</name>
    <dbReference type="NCBI Taxonomy" id="162"/>
    <lineage>
        <taxon>Bacteria</taxon>
        <taxon>Pseudomonadati</taxon>
        <taxon>Spirochaetota</taxon>
        <taxon>Spirochaetia</taxon>
        <taxon>Spirochaetales</taxon>
        <taxon>Treponemataceae</taxon>
        <taxon>Treponema</taxon>
    </lineage>
</organism>
<reference evidence="6" key="2">
    <citation type="submission" date="2015-01" db="EMBL/GenBank/DDBJ databases">
        <authorList>
            <person name="Manzoor Shahid"/>
            <person name="Zubair Saima"/>
        </authorList>
    </citation>
    <scope>NUCLEOTIDE SEQUENCE [LARGE SCALE GENOMIC DNA]</scope>
    <source>
        <strain evidence="6">V1</strain>
    </source>
</reference>
<dbReference type="Gene3D" id="2.70.70.10">
    <property type="entry name" value="Glucose Permease (Domain IIA)"/>
    <property type="match status" value="1"/>
</dbReference>
<evidence type="ECO:0000313" key="5">
    <source>
        <dbReference type="EMBL" id="QEJ98082.1"/>
    </source>
</evidence>
<evidence type="ECO:0000313" key="4">
    <source>
        <dbReference type="EMBL" id="CEM61515.1"/>
    </source>
</evidence>
<reference evidence="5 7" key="3">
    <citation type="submission" date="2019-08" db="EMBL/GenBank/DDBJ databases">
        <authorList>
            <person name="Kuhnert P."/>
        </authorList>
    </citation>
    <scope>NUCLEOTIDE SEQUENCE [LARGE SCALE GENOMIC DNA]</scope>
    <source>
        <strain evidence="5 7">B36.5</strain>
    </source>
</reference>
<dbReference type="PANTHER" id="PTHR21666:SF289">
    <property type="entry name" value="L-ALA--D-GLU ENDOPEPTIDASE"/>
    <property type="match status" value="1"/>
</dbReference>
<keyword evidence="1 2" id="KW-0732">Signal</keyword>
<dbReference type="EMBL" id="CP042817">
    <property type="protein sequence ID" value="QEJ98082.1"/>
    <property type="molecule type" value="Genomic_DNA"/>
</dbReference>
<dbReference type="Proteomes" id="UP000323594">
    <property type="component" value="Chromosome"/>
</dbReference>
<keyword evidence="4" id="KW-0378">Hydrolase</keyword>
<sequence>MRKIVFSIIFLFFSLSFAISDKAAKLPESGWHITMPEKTAQGDFIAISFESSASLGNAAVTLYTPAGKKAKTVQAFPLDKTKKKFLALFGISIFWEEGMWQLEAKALRQGKPIQKKAELFIAKVNFPKEEIFLNAKNTGIAQNKSPKKKAQTEKLTEVLSAVNKDAPVFLGPFIMPISLRRRTSEFAEARVFKYSNGKQSASYHWGIDFGVPIGTPVNAPGNGRVVLAENRITTGWTVVLEHFPGMYTQYYHLSKLHVKQGDIVKQGTLIAATGNTGLSTGPHLHWEARINTTPVSPDALMKKPFYPVGE</sequence>
<evidence type="ECO:0000313" key="6">
    <source>
        <dbReference type="Proteomes" id="UP000042527"/>
    </source>
</evidence>